<feature type="region of interest" description="Disordered" evidence="7">
    <location>
        <begin position="1"/>
        <end position="38"/>
    </location>
</feature>
<feature type="compositionally biased region" description="Polar residues" evidence="7">
    <location>
        <begin position="297"/>
        <end position="307"/>
    </location>
</feature>
<dbReference type="Proteomes" id="UP000799437">
    <property type="component" value="Unassembled WGS sequence"/>
</dbReference>
<evidence type="ECO:0000256" key="5">
    <source>
        <dbReference type="ARBA" id="ARBA00022807"/>
    </source>
</evidence>
<evidence type="ECO:0000259" key="8">
    <source>
        <dbReference type="PROSITE" id="PS50235"/>
    </source>
</evidence>
<feature type="compositionally biased region" description="Pro residues" evidence="7">
    <location>
        <begin position="1"/>
        <end position="11"/>
    </location>
</feature>
<feature type="compositionally biased region" description="Polar residues" evidence="7">
    <location>
        <begin position="320"/>
        <end position="363"/>
    </location>
</feature>
<dbReference type="InterPro" id="IPR001394">
    <property type="entry name" value="Peptidase_C19_UCH"/>
</dbReference>
<feature type="region of interest" description="Disordered" evidence="7">
    <location>
        <begin position="566"/>
        <end position="591"/>
    </location>
</feature>
<dbReference type="GO" id="GO:0004843">
    <property type="term" value="F:cysteine-type deubiquitinase activity"/>
    <property type="evidence" value="ECO:0007669"/>
    <property type="project" value="UniProtKB-UniRule"/>
</dbReference>
<protein>
    <recommendedName>
        <fullName evidence="6">Ubiquitin carboxyl-terminal hydrolase</fullName>
        <ecNumber evidence="6">3.4.19.12</ecNumber>
    </recommendedName>
</protein>
<feature type="compositionally biased region" description="Low complexity" evidence="7">
    <location>
        <begin position="68"/>
        <end position="77"/>
    </location>
</feature>
<gene>
    <name evidence="9" type="ORF">EJ05DRAFT_388027</name>
</gene>
<evidence type="ECO:0000256" key="2">
    <source>
        <dbReference type="ARBA" id="ARBA00022670"/>
    </source>
</evidence>
<dbReference type="PROSITE" id="PS50235">
    <property type="entry name" value="USP_3"/>
    <property type="match status" value="1"/>
</dbReference>
<dbReference type="GO" id="GO:0016579">
    <property type="term" value="P:protein deubiquitination"/>
    <property type="evidence" value="ECO:0007669"/>
    <property type="project" value="InterPro"/>
</dbReference>
<dbReference type="EMBL" id="ML996573">
    <property type="protein sequence ID" value="KAF2757370.1"/>
    <property type="molecule type" value="Genomic_DNA"/>
</dbReference>
<dbReference type="InterPro" id="IPR050164">
    <property type="entry name" value="Peptidase_C19"/>
</dbReference>
<keyword evidence="10" id="KW-1185">Reference proteome</keyword>
<dbReference type="InterPro" id="IPR028889">
    <property type="entry name" value="USP"/>
</dbReference>
<dbReference type="SUPFAM" id="SSF54001">
    <property type="entry name" value="Cysteine proteinases"/>
    <property type="match status" value="1"/>
</dbReference>
<dbReference type="InterPro" id="IPR018200">
    <property type="entry name" value="USP_CS"/>
</dbReference>
<keyword evidence="2 6" id="KW-0645">Protease</keyword>
<reference evidence="9" key="1">
    <citation type="journal article" date="2020" name="Stud. Mycol.">
        <title>101 Dothideomycetes genomes: a test case for predicting lifestyles and emergence of pathogens.</title>
        <authorList>
            <person name="Haridas S."/>
            <person name="Albert R."/>
            <person name="Binder M."/>
            <person name="Bloem J."/>
            <person name="Labutti K."/>
            <person name="Salamov A."/>
            <person name="Andreopoulos B."/>
            <person name="Baker S."/>
            <person name="Barry K."/>
            <person name="Bills G."/>
            <person name="Bluhm B."/>
            <person name="Cannon C."/>
            <person name="Castanera R."/>
            <person name="Culley D."/>
            <person name="Daum C."/>
            <person name="Ezra D."/>
            <person name="Gonzalez J."/>
            <person name="Henrissat B."/>
            <person name="Kuo A."/>
            <person name="Liang C."/>
            <person name="Lipzen A."/>
            <person name="Lutzoni F."/>
            <person name="Magnuson J."/>
            <person name="Mondo S."/>
            <person name="Nolan M."/>
            <person name="Ohm R."/>
            <person name="Pangilinan J."/>
            <person name="Park H.-J."/>
            <person name="Ramirez L."/>
            <person name="Alfaro M."/>
            <person name="Sun H."/>
            <person name="Tritt A."/>
            <person name="Yoshinaga Y."/>
            <person name="Zwiers L.-H."/>
            <person name="Turgeon B."/>
            <person name="Goodwin S."/>
            <person name="Spatafora J."/>
            <person name="Crous P."/>
            <person name="Grigoriev I."/>
        </authorList>
    </citation>
    <scope>NUCLEOTIDE SEQUENCE</scope>
    <source>
        <strain evidence="9">CBS 121739</strain>
    </source>
</reference>
<dbReference type="PROSITE" id="PS00972">
    <property type="entry name" value="USP_1"/>
    <property type="match status" value="1"/>
</dbReference>
<dbReference type="Pfam" id="PF00443">
    <property type="entry name" value="UCH"/>
    <property type="match status" value="1"/>
</dbReference>
<dbReference type="OrthoDB" id="429671at2759"/>
<evidence type="ECO:0000313" key="9">
    <source>
        <dbReference type="EMBL" id="KAF2757370.1"/>
    </source>
</evidence>
<keyword evidence="5 6" id="KW-0788">Thiol protease</keyword>
<dbReference type="RefSeq" id="XP_033599821.1">
    <property type="nucleotide sequence ID" value="XM_033741296.1"/>
</dbReference>
<proteinExistence type="inferred from homology"/>
<dbReference type="PANTHER" id="PTHR24006">
    <property type="entry name" value="UBIQUITIN CARBOXYL-TERMINAL HYDROLASE"/>
    <property type="match status" value="1"/>
</dbReference>
<organism evidence="9 10">
    <name type="scientific">Pseudovirgaria hyperparasitica</name>
    <dbReference type="NCBI Taxonomy" id="470096"/>
    <lineage>
        <taxon>Eukaryota</taxon>
        <taxon>Fungi</taxon>
        <taxon>Dikarya</taxon>
        <taxon>Ascomycota</taxon>
        <taxon>Pezizomycotina</taxon>
        <taxon>Dothideomycetes</taxon>
        <taxon>Dothideomycetes incertae sedis</taxon>
        <taxon>Acrospermales</taxon>
        <taxon>Acrospermaceae</taxon>
        <taxon>Pseudovirgaria</taxon>
    </lineage>
</organism>
<feature type="compositionally biased region" description="Low complexity" evidence="7">
    <location>
        <begin position="164"/>
        <end position="176"/>
    </location>
</feature>
<dbReference type="Gene3D" id="3.90.70.10">
    <property type="entry name" value="Cysteine proteinases"/>
    <property type="match status" value="1"/>
</dbReference>
<dbReference type="PROSITE" id="PS00973">
    <property type="entry name" value="USP_2"/>
    <property type="match status" value="1"/>
</dbReference>
<keyword evidence="4 6" id="KW-0378">Hydrolase</keyword>
<dbReference type="GO" id="GO:0006508">
    <property type="term" value="P:proteolysis"/>
    <property type="evidence" value="ECO:0007669"/>
    <property type="project" value="UniProtKB-KW"/>
</dbReference>
<sequence length="884" mass="96099">MPGPHMPPAIPMHPHRRQSDYHYQYQQQSHSPMPPNMYAGYPPAPYLGQPHPYAQPQWYAPYQQQHQYTMPPRQYQPQPQPHGGPVVVSSHPHLHSPSLNRGMMSTPPVAPSYTPPTIQQASQPPPPATPTPQTPSVSSQAPASPPTPTTETTTATTPPPPPDSSSGSVTTPSQSTAQPNTQTPSPSVEGRRMPFQAPLPWYSNKGEQFPSRAPRRRLRRDVVPITEQIKISSLSSGERIVSTATPAQGQDAVHTDAVPEQDAHQTLSIETISQTESIAPSTPPSSATAPESDKTPTVKSHTRSSTIPAVPIVPLRPAVPQSQKSPRPNVNGNATDSSTEPTTDFAASQSTVVGSEQAATVSSPPAAPKSWAELVRLKNPAAAVQASPAAANGASGSNGFPINKNATISDVLTAYTVESDNKVAFLEPRGLVNTGNMCYMNSILQALVFCVPFYDFIDQVGKRAAHSFKSDTPLIDAMIMFLREYQVIDSATSVEQLRMRLKDTELEQYGEAFTPEYVYEVIRRLASFAHMPRGHQQDAEEFLGFLLTGLHDEIAQVMGRLPANGEAVDTNVSSPPSTSSTDAGWLEVGPKQKSAVTRSSGSIDLDSPITKIFGGKLRSELRVPGAKTSVTLEPYQPLQLDIGAPHVGNIVDALRSLTQPETLHGDFSSPRGPGKSATKQVFIDSLPPVLILHLKRFQYDNAGGTQKIWKKVGYPLELEVPKEVFPPSKRAGLAAHGGPPKYRLISVVYHHGKNASGGHYTVDVRRQEGREWIRIDDTIIRRIRSDDVAEGGSEEDPKLLATALEQHKRDQSRHRNLFEGLGEEQERAEEGGWKDANAQPGRKWTGVANGTATPSTTGKHTPKDKSGYKDNKVAYILFYQQIKS</sequence>
<dbReference type="PANTHER" id="PTHR24006:SF687">
    <property type="entry name" value="UBIQUITIN CARBOXYL-TERMINAL HYDROLASE 10"/>
    <property type="match status" value="1"/>
</dbReference>
<accession>A0A6A6W5Z5</accession>
<evidence type="ECO:0000313" key="10">
    <source>
        <dbReference type="Proteomes" id="UP000799437"/>
    </source>
</evidence>
<evidence type="ECO:0000256" key="6">
    <source>
        <dbReference type="RuleBase" id="RU366025"/>
    </source>
</evidence>
<dbReference type="GeneID" id="54482350"/>
<keyword evidence="3 6" id="KW-0833">Ubl conjugation pathway</keyword>
<feature type="compositionally biased region" description="Polar residues" evidence="7">
    <location>
        <begin position="177"/>
        <end position="186"/>
    </location>
</feature>
<dbReference type="InterPro" id="IPR038765">
    <property type="entry name" value="Papain-like_cys_pep_sf"/>
</dbReference>
<evidence type="ECO:0000256" key="7">
    <source>
        <dbReference type="SAM" id="MobiDB-lite"/>
    </source>
</evidence>
<evidence type="ECO:0000256" key="4">
    <source>
        <dbReference type="ARBA" id="ARBA00022801"/>
    </source>
</evidence>
<comment type="catalytic activity">
    <reaction evidence="1 6">
        <text>Thiol-dependent hydrolysis of ester, thioester, amide, peptide and isopeptide bonds formed by the C-terminal Gly of ubiquitin (a 76-residue protein attached to proteins as an intracellular targeting signal).</text>
        <dbReference type="EC" id="3.4.19.12"/>
    </reaction>
</comment>
<feature type="compositionally biased region" description="Basic and acidic residues" evidence="7">
    <location>
        <begin position="824"/>
        <end position="833"/>
    </location>
</feature>
<feature type="region of interest" description="Disordered" evidence="7">
    <location>
        <begin position="68"/>
        <end position="215"/>
    </location>
</feature>
<feature type="compositionally biased region" description="Low complexity" evidence="7">
    <location>
        <begin position="85"/>
        <end position="99"/>
    </location>
</feature>
<feature type="region of interest" description="Disordered" evidence="7">
    <location>
        <begin position="822"/>
        <end position="867"/>
    </location>
</feature>
<feature type="region of interest" description="Disordered" evidence="7">
    <location>
        <begin position="273"/>
        <end position="366"/>
    </location>
</feature>
<feature type="compositionally biased region" description="Pro residues" evidence="7">
    <location>
        <begin position="123"/>
        <end position="133"/>
    </location>
</feature>
<evidence type="ECO:0000256" key="1">
    <source>
        <dbReference type="ARBA" id="ARBA00000707"/>
    </source>
</evidence>
<dbReference type="AlphaFoldDB" id="A0A6A6W5Z5"/>
<dbReference type="GO" id="GO:0005634">
    <property type="term" value="C:nucleus"/>
    <property type="evidence" value="ECO:0007669"/>
    <property type="project" value="TreeGrafter"/>
</dbReference>
<name>A0A6A6W5Z5_9PEZI</name>
<dbReference type="EC" id="3.4.19.12" evidence="6"/>
<feature type="compositionally biased region" description="Low complexity" evidence="7">
    <location>
        <begin position="275"/>
        <end position="290"/>
    </location>
</feature>
<evidence type="ECO:0000256" key="3">
    <source>
        <dbReference type="ARBA" id="ARBA00022786"/>
    </source>
</evidence>
<feature type="compositionally biased region" description="Polar residues" evidence="7">
    <location>
        <begin position="848"/>
        <end position="859"/>
    </location>
</feature>
<feature type="compositionally biased region" description="Low complexity" evidence="7">
    <location>
        <begin position="21"/>
        <end position="31"/>
    </location>
</feature>
<feature type="domain" description="USP" evidence="8">
    <location>
        <begin position="429"/>
        <end position="805"/>
    </location>
</feature>
<dbReference type="GO" id="GO:0005829">
    <property type="term" value="C:cytosol"/>
    <property type="evidence" value="ECO:0007669"/>
    <property type="project" value="TreeGrafter"/>
</dbReference>
<comment type="similarity">
    <text evidence="6">Belongs to the peptidase C19 family.</text>
</comment>
<dbReference type="CDD" id="cd02257">
    <property type="entry name" value="Peptidase_C19"/>
    <property type="match status" value="1"/>
</dbReference>
<dbReference type="PRINTS" id="PR01217">
    <property type="entry name" value="PRICHEXTENSN"/>
</dbReference>